<dbReference type="EMBL" id="CACRXK020012978">
    <property type="protein sequence ID" value="CAB4024355.1"/>
    <property type="molecule type" value="Genomic_DNA"/>
</dbReference>
<dbReference type="SMART" id="SM00028">
    <property type="entry name" value="TPR"/>
    <property type="match status" value="6"/>
</dbReference>
<name>A0A7D9L1Q9_PARCT</name>
<keyword evidence="1" id="KW-0677">Repeat</keyword>
<dbReference type="PROSITE" id="PS50293">
    <property type="entry name" value="TPR_REGION"/>
    <property type="match status" value="1"/>
</dbReference>
<keyword evidence="2" id="KW-0802">TPR repeat</keyword>
<evidence type="ECO:0000259" key="3">
    <source>
        <dbReference type="Pfam" id="PF03445"/>
    </source>
</evidence>
<dbReference type="SUPFAM" id="SSF48452">
    <property type="entry name" value="TPR-like"/>
    <property type="match status" value="1"/>
</dbReference>
<dbReference type="PANTHER" id="PTHR19959">
    <property type="entry name" value="KINESIN LIGHT CHAIN"/>
    <property type="match status" value="1"/>
</dbReference>
<dbReference type="InterPro" id="IPR019734">
    <property type="entry name" value="TPR_rpt"/>
</dbReference>
<dbReference type="Pfam" id="PF13424">
    <property type="entry name" value="TPR_12"/>
    <property type="match status" value="1"/>
</dbReference>
<dbReference type="InterPro" id="IPR013105">
    <property type="entry name" value="TPR_2"/>
</dbReference>
<dbReference type="GO" id="GO:0008773">
    <property type="term" value="F:[protein-PII] uridylyltransferase activity"/>
    <property type="evidence" value="ECO:0007669"/>
    <property type="project" value="InterPro"/>
</dbReference>
<evidence type="ECO:0000313" key="5">
    <source>
        <dbReference type="Proteomes" id="UP001152795"/>
    </source>
</evidence>
<dbReference type="PANTHER" id="PTHR19959:SF119">
    <property type="entry name" value="FUNGAL LIPASE-LIKE DOMAIN-CONTAINING PROTEIN"/>
    <property type="match status" value="1"/>
</dbReference>
<dbReference type="InterPro" id="IPR011990">
    <property type="entry name" value="TPR-like_helical_dom_sf"/>
</dbReference>
<comment type="caution">
    <text evidence="4">The sequence shown here is derived from an EMBL/GenBank/DDBJ whole genome shotgun (WGS) entry which is preliminary data.</text>
</comment>
<sequence>MEKRSKALYERFHATAKRHLENNKLEDAERGFASALRQVYMQKNKLYQLAIALRGLGFVYKARGSIHKNAEDLVKASGLFIASLTRLQQCNAVSEKKHNVRTVLDSEIIQLQDEIRNVHAIFIDEIIQSPHDGSSNDFQRHEHYKKSLQEIRESCQLKISFLDNMPSLDPAVRDIRVEKERIEHTQRLYKDISKSMKELITCMIDDCMQVMSSPPCKYSILSLGSTAREEATPYSDLEFCILVEKNTDVVLQYFTDFTNFLQLKFVELGETILPSLGIKSLNNYCSGNKEDDWFYDDGQRGFSFDGAMPWASKTPKGRDKTLNKPWVQSLIKTPEDMAGLLSETSIFKEGYHVADVLSTCHLICGDCSLFEDYSDFMKEYIDETVNDHNSAETNIGSKYRVIRMPWKQRILQELVEVQKEYHNSLENYVRRPGISYAVKTDIYRFPSLVVGNIGKYFDIQCSSSWQAIDKLESAKILSLEGAHNLRTALGIAAEFRLRTYLSNQCQSEHFNSLVNLAEDLPDNLSLLLLRFFFTVVPLEEAIEKLASENLLHVMNFEFYNNNPKITARMYLQFRKYSKAEEILTDMFVNALHLSSNNGEDQEVAEICKMLGNALKLQKRESEAIKYYRIALEINERVYMRIPQPSNLKSVADSYTNYGVALRSLGQIKEALSCYTKALEIRIVLFAGSSTAVNQIFYLQDVADGHYNLSELYKAESPIDVVKFFLHNEQAMEIARVLLEQYNVTYYHYTSLLFNQGLCLYNLRRFEESAKAYQEALELLHRYMKYNISTLREATLLNNLGNAVMELGDLGKARTLHNRAYEIRIHIHGTKDDDSLARSLNNFGLIHEYEGDYKEAHEFYIQARDMSIRIHGEDSADELYTRNATRMTEKCKTNHDEGKCVIV</sequence>
<evidence type="ECO:0000256" key="2">
    <source>
        <dbReference type="ARBA" id="ARBA00022803"/>
    </source>
</evidence>
<dbReference type="PROSITE" id="PS50005">
    <property type="entry name" value="TPR"/>
    <property type="match status" value="2"/>
</dbReference>
<evidence type="ECO:0000256" key="1">
    <source>
        <dbReference type="ARBA" id="ARBA00022737"/>
    </source>
</evidence>
<dbReference type="Pfam" id="PF07719">
    <property type="entry name" value="TPR_2"/>
    <property type="match status" value="1"/>
</dbReference>
<dbReference type="OrthoDB" id="5986190at2759"/>
<organism evidence="4 5">
    <name type="scientific">Paramuricea clavata</name>
    <name type="common">Red gorgonian</name>
    <name type="synonym">Violescent sea-whip</name>
    <dbReference type="NCBI Taxonomy" id="317549"/>
    <lineage>
        <taxon>Eukaryota</taxon>
        <taxon>Metazoa</taxon>
        <taxon>Cnidaria</taxon>
        <taxon>Anthozoa</taxon>
        <taxon>Octocorallia</taxon>
        <taxon>Malacalcyonacea</taxon>
        <taxon>Plexauridae</taxon>
        <taxon>Paramuricea</taxon>
    </lineage>
</organism>
<dbReference type="InterPro" id="IPR005105">
    <property type="entry name" value="GlnD_Uridyltrans_N"/>
</dbReference>
<dbReference type="Pfam" id="PF03445">
    <property type="entry name" value="DUF294"/>
    <property type="match status" value="1"/>
</dbReference>
<dbReference type="Pfam" id="PF13181">
    <property type="entry name" value="TPR_8"/>
    <property type="match status" value="2"/>
</dbReference>
<gene>
    <name evidence="4" type="ORF">PACLA_8A086477</name>
</gene>
<reference evidence="4" key="1">
    <citation type="submission" date="2020-04" db="EMBL/GenBank/DDBJ databases">
        <authorList>
            <person name="Alioto T."/>
            <person name="Alioto T."/>
            <person name="Gomez Garrido J."/>
        </authorList>
    </citation>
    <scope>NUCLEOTIDE SEQUENCE</scope>
    <source>
        <strain evidence="4">A484AB</strain>
    </source>
</reference>
<accession>A0A7D9L1Q9</accession>
<dbReference type="AlphaFoldDB" id="A0A7D9L1Q9"/>
<protein>
    <recommendedName>
        <fullName evidence="3">Protein-PII uridylyltransferase N-terminal domain-containing protein</fullName>
    </recommendedName>
</protein>
<proteinExistence type="predicted"/>
<keyword evidence="5" id="KW-1185">Reference proteome</keyword>
<evidence type="ECO:0000313" key="4">
    <source>
        <dbReference type="EMBL" id="CAB4024355.1"/>
    </source>
</evidence>
<dbReference type="Gene3D" id="1.25.40.10">
    <property type="entry name" value="Tetratricopeptide repeat domain"/>
    <property type="match status" value="3"/>
</dbReference>
<dbReference type="Proteomes" id="UP001152795">
    <property type="component" value="Unassembled WGS sequence"/>
</dbReference>
<feature type="domain" description="Protein-PII uridylyltransferase N-terminal" evidence="3">
    <location>
        <begin position="184"/>
        <end position="269"/>
    </location>
</feature>